<dbReference type="InterPro" id="IPR050333">
    <property type="entry name" value="SLRP"/>
</dbReference>
<dbReference type="SMART" id="SM00369">
    <property type="entry name" value="LRR_TYP"/>
    <property type="match status" value="5"/>
</dbReference>
<sequence>MSSIPDDAFETMHHLTSLTLDGNKLSVVPKALSGITTLQSLDISNCFISDITWLPKSSLLTSLSLGGNKLSNATHVSNALLPYAKSLSEVDFHDNQLTSIPDLHFLAVGYSLNLAGNLLSNIKTTTFPTKLDEIDLTSNLFSFIPSFMSTLLFVSTLSMSSNHVTALRSTDFISNILYIQLDRNLITELADTSFPDNCSIISLVLDYNPLTAISPSAFKSLINLTYMSLQNSHLTRLPLALASLKKLNTFDISGSQYLVCTCMEKDLAHWVVSTMSEYSVNGNCGNTSIYDFFKFLSPGCPVP</sequence>
<accession>A0A8S3Z933</accession>
<protein>
    <submittedName>
        <fullName evidence="3">Uncharacterized protein</fullName>
    </submittedName>
</protein>
<evidence type="ECO:0000256" key="1">
    <source>
        <dbReference type="ARBA" id="ARBA00022614"/>
    </source>
</evidence>
<dbReference type="Proteomes" id="UP000678393">
    <property type="component" value="Unassembled WGS sequence"/>
</dbReference>
<gene>
    <name evidence="3" type="ORF">CUNI_LOCUS10276</name>
</gene>
<name>A0A8S3Z933_9EUPU</name>
<dbReference type="SUPFAM" id="SSF52058">
    <property type="entry name" value="L domain-like"/>
    <property type="match status" value="1"/>
</dbReference>
<dbReference type="OrthoDB" id="6130270at2759"/>
<evidence type="ECO:0000256" key="2">
    <source>
        <dbReference type="ARBA" id="ARBA00022737"/>
    </source>
</evidence>
<dbReference type="PROSITE" id="PS51450">
    <property type="entry name" value="LRR"/>
    <property type="match status" value="1"/>
</dbReference>
<keyword evidence="4" id="KW-1185">Reference proteome</keyword>
<comment type="caution">
    <text evidence="3">The sequence shown here is derived from an EMBL/GenBank/DDBJ whole genome shotgun (WGS) entry which is preliminary data.</text>
</comment>
<keyword evidence="1" id="KW-0433">Leucine-rich repeat</keyword>
<dbReference type="Pfam" id="PF13855">
    <property type="entry name" value="LRR_8"/>
    <property type="match status" value="2"/>
</dbReference>
<dbReference type="AlphaFoldDB" id="A0A8S3Z933"/>
<dbReference type="PANTHER" id="PTHR45712">
    <property type="entry name" value="AGAP008170-PA"/>
    <property type="match status" value="1"/>
</dbReference>
<dbReference type="InterPro" id="IPR001611">
    <property type="entry name" value="Leu-rich_rpt"/>
</dbReference>
<dbReference type="Gene3D" id="3.80.10.10">
    <property type="entry name" value="Ribonuclease Inhibitor"/>
    <property type="match status" value="2"/>
</dbReference>
<evidence type="ECO:0000313" key="4">
    <source>
        <dbReference type="Proteomes" id="UP000678393"/>
    </source>
</evidence>
<dbReference type="GO" id="GO:0005615">
    <property type="term" value="C:extracellular space"/>
    <property type="evidence" value="ECO:0007669"/>
    <property type="project" value="TreeGrafter"/>
</dbReference>
<dbReference type="EMBL" id="CAJHNH020001857">
    <property type="protein sequence ID" value="CAG5124718.1"/>
    <property type="molecule type" value="Genomic_DNA"/>
</dbReference>
<reference evidence="3" key="1">
    <citation type="submission" date="2021-04" db="EMBL/GenBank/DDBJ databases">
        <authorList>
            <consortium name="Molecular Ecology Group"/>
        </authorList>
    </citation>
    <scope>NUCLEOTIDE SEQUENCE</scope>
</reference>
<proteinExistence type="predicted"/>
<dbReference type="InterPro" id="IPR003591">
    <property type="entry name" value="Leu-rich_rpt_typical-subtyp"/>
</dbReference>
<organism evidence="3 4">
    <name type="scientific">Candidula unifasciata</name>
    <dbReference type="NCBI Taxonomy" id="100452"/>
    <lineage>
        <taxon>Eukaryota</taxon>
        <taxon>Metazoa</taxon>
        <taxon>Spiralia</taxon>
        <taxon>Lophotrochozoa</taxon>
        <taxon>Mollusca</taxon>
        <taxon>Gastropoda</taxon>
        <taxon>Heterobranchia</taxon>
        <taxon>Euthyneura</taxon>
        <taxon>Panpulmonata</taxon>
        <taxon>Eupulmonata</taxon>
        <taxon>Stylommatophora</taxon>
        <taxon>Helicina</taxon>
        <taxon>Helicoidea</taxon>
        <taxon>Geomitridae</taxon>
        <taxon>Candidula</taxon>
    </lineage>
</organism>
<dbReference type="PANTHER" id="PTHR45712:SF22">
    <property type="entry name" value="INSULIN-LIKE GROWTH FACTOR-BINDING PROTEIN COMPLEX ACID LABILE SUBUNIT"/>
    <property type="match status" value="1"/>
</dbReference>
<dbReference type="InterPro" id="IPR032675">
    <property type="entry name" value="LRR_dom_sf"/>
</dbReference>
<evidence type="ECO:0000313" key="3">
    <source>
        <dbReference type="EMBL" id="CAG5124718.1"/>
    </source>
</evidence>
<keyword evidence="2" id="KW-0677">Repeat</keyword>